<dbReference type="GO" id="GO:0030955">
    <property type="term" value="F:potassium ion binding"/>
    <property type="evidence" value="ECO:0007669"/>
    <property type="project" value="InterPro"/>
</dbReference>
<evidence type="ECO:0000313" key="17">
    <source>
        <dbReference type="Proteomes" id="UP000436088"/>
    </source>
</evidence>
<evidence type="ECO:0000256" key="6">
    <source>
        <dbReference type="ARBA" id="ARBA00022723"/>
    </source>
</evidence>
<evidence type="ECO:0000256" key="9">
    <source>
        <dbReference type="ARBA" id="ARBA00022840"/>
    </source>
</evidence>
<evidence type="ECO:0000256" key="7">
    <source>
        <dbReference type="ARBA" id="ARBA00022741"/>
    </source>
</evidence>
<evidence type="ECO:0000256" key="8">
    <source>
        <dbReference type="ARBA" id="ARBA00022777"/>
    </source>
</evidence>
<keyword evidence="11 14" id="KW-0324">Glycolysis</keyword>
<keyword evidence="5 14" id="KW-0808">Transferase</keyword>
<dbReference type="AlphaFoldDB" id="A0A6A3B501"/>
<dbReference type="UniPathway" id="UPA00109">
    <property type="reaction ID" value="UER00188"/>
</dbReference>
<comment type="caution">
    <text evidence="16">The sequence shown here is derived from an EMBL/GenBank/DDBJ whole genome shotgun (WGS) entry which is preliminary data.</text>
</comment>
<comment type="pathway">
    <text evidence="2 14">Carbohydrate degradation; glycolysis; pyruvate from D-glyceraldehyde 3-phosphate: step 5/5.</text>
</comment>
<dbReference type="GO" id="GO:0004743">
    <property type="term" value="F:pyruvate kinase activity"/>
    <property type="evidence" value="ECO:0007669"/>
    <property type="project" value="UniProtKB-EC"/>
</dbReference>
<dbReference type="SUPFAM" id="SSF52935">
    <property type="entry name" value="PK C-terminal domain-like"/>
    <property type="match status" value="1"/>
</dbReference>
<keyword evidence="9" id="KW-0067">ATP-binding</keyword>
<sequence length="207" mass="22327">MSRRHVDQIRSGSHSKSRLKSAIVLVFFSNAWTSGSFGRVITSSFDVENQEGVANFDEIITHSDAFMVARGDLGMEIPIEKIFLAQKVTVYKCNIQGKLVVTATQMLESMIKSPRPTRAEATDVANAVLDGTDCVMLSGETAAGAYPEFTSLAATAVRTANSASAAVILVLTRESTAKLVAKYRAGKPILSVVVRGKDGLFRLVVQR</sequence>
<evidence type="ECO:0000256" key="14">
    <source>
        <dbReference type="RuleBase" id="RU000504"/>
    </source>
</evidence>
<accession>A0A6A3B501</accession>
<dbReference type="Gene3D" id="3.20.20.60">
    <property type="entry name" value="Phosphoenolpyruvate-binding domains"/>
    <property type="match status" value="1"/>
</dbReference>
<keyword evidence="12 16" id="KW-0670">Pyruvate</keyword>
<dbReference type="InterPro" id="IPR015793">
    <property type="entry name" value="Pyrv_Knase_brl"/>
</dbReference>
<dbReference type="EC" id="2.7.1.40" evidence="4 14"/>
<dbReference type="InterPro" id="IPR040442">
    <property type="entry name" value="Pyrv_kinase-like_dom_sf"/>
</dbReference>
<evidence type="ECO:0000313" key="16">
    <source>
        <dbReference type="EMBL" id="KAE8710352.1"/>
    </source>
</evidence>
<gene>
    <name evidence="16" type="ORF">F3Y22_tig00110321pilonHSYRG00019</name>
</gene>
<evidence type="ECO:0000256" key="3">
    <source>
        <dbReference type="ARBA" id="ARBA00008663"/>
    </source>
</evidence>
<dbReference type="PRINTS" id="PR01050">
    <property type="entry name" value="PYRUVTKNASE"/>
</dbReference>
<evidence type="ECO:0000259" key="15">
    <source>
        <dbReference type="Pfam" id="PF00224"/>
    </source>
</evidence>
<dbReference type="InterPro" id="IPR036918">
    <property type="entry name" value="Pyrv_Knase_C_sf"/>
</dbReference>
<evidence type="ECO:0000256" key="2">
    <source>
        <dbReference type="ARBA" id="ARBA00004997"/>
    </source>
</evidence>
<comment type="similarity">
    <text evidence="3 14">Belongs to the pyruvate kinase family.</text>
</comment>
<keyword evidence="17" id="KW-1185">Reference proteome</keyword>
<keyword evidence="6" id="KW-0479">Metal-binding</keyword>
<evidence type="ECO:0000256" key="5">
    <source>
        <dbReference type="ARBA" id="ARBA00022679"/>
    </source>
</evidence>
<reference evidence="16" key="1">
    <citation type="submission" date="2019-09" db="EMBL/GenBank/DDBJ databases">
        <title>Draft genome information of white flower Hibiscus syriacus.</title>
        <authorList>
            <person name="Kim Y.-M."/>
        </authorList>
    </citation>
    <scope>NUCLEOTIDE SEQUENCE [LARGE SCALE GENOMIC DNA]</scope>
    <source>
        <strain evidence="16">YM2019G1</strain>
    </source>
</reference>
<keyword evidence="8 14" id="KW-0418">Kinase</keyword>
<dbReference type="InterPro" id="IPR015813">
    <property type="entry name" value="Pyrv/PenolPyrv_kinase-like_dom"/>
</dbReference>
<evidence type="ECO:0000256" key="1">
    <source>
        <dbReference type="ARBA" id="ARBA00001958"/>
    </source>
</evidence>
<evidence type="ECO:0000256" key="10">
    <source>
        <dbReference type="ARBA" id="ARBA00022842"/>
    </source>
</evidence>
<evidence type="ECO:0000256" key="4">
    <source>
        <dbReference type="ARBA" id="ARBA00012142"/>
    </source>
</evidence>
<dbReference type="GO" id="GO:0005524">
    <property type="term" value="F:ATP binding"/>
    <property type="evidence" value="ECO:0007669"/>
    <property type="project" value="UniProtKB-KW"/>
</dbReference>
<dbReference type="PANTHER" id="PTHR11817">
    <property type="entry name" value="PYRUVATE KINASE"/>
    <property type="match status" value="1"/>
</dbReference>
<dbReference type="GO" id="GO:0016301">
    <property type="term" value="F:kinase activity"/>
    <property type="evidence" value="ECO:0007669"/>
    <property type="project" value="UniProtKB-KW"/>
</dbReference>
<keyword evidence="10 14" id="KW-0460">Magnesium</keyword>
<dbReference type="SUPFAM" id="SSF51621">
    <property type="entry name" value="Phosphoenolpyruvate/pyruvate domain"/>
    <property type="match status" value="1"/>
</dbReference>
<evidence type="ECO:0000256" key="13">
    <source>
        <dbReference type="ARBA" id="ARBA00048152"/>
    </source>
</evidence>
<evidence type="ECO:0000256" key="11">
    <source>
        <dbReference type="ARBA" id="ARBA00023152"/>
    </source>
</evidence>
<protein>
    <recommendedName>
        <fullName evidence="4 14">Pyruvate kinase</fullName>
        <ecNumber evidence="4 14">2.7.1.40</ecNumber>
    </recommendedName>
</protein>
<evidence type="ECO:0000256" key="12">
    <source>
        <dbReference type="ARBA" id="ARBA00023317"/>
    </source>
</evidence>
<feature type="domain" description="Pyruvate kinase barrel" evidence="15">
    <location>
        <begin position="46"/>
        <end position="148"/>
    </location>
</feature>
<dbReference type="Proteomes" id="UP000436088">
    <property type="component" value="Unassembled WGS sequence"/>
</dbReference>
<dbReference type="GO" id="GO:0000287">
    <property type="term" value="F:magnesium ion binding"/>
    <property type="evidence" value="ECO:0007669"/>
    <property type="project" value="InterPro"/>
</dbReference>
<dbReference type="EMBL" id="VEPZ02000929">
    <property type="protein sequence ID" value="KAE8710352.1"/>
    <property type="molecule type" value="Genomic_DNA"/>
</dbReference>
<comment type="catalytic activity">
    <reaction evidence="13 14">
        <text>pyruvate + ATP = phosphoenolpyruvate + ADP + H(+)</text>
        <dbReference type="Rhea" id="RHEA:18157"/>
        <dbReference type="ChEBI" id="CHEBI:15361"/>
        <dbReference type="ChEBI" id="CHEBI:15378"/>
        <dbReference type="ChEBI" id="CHEBI:30616"/>
        <dbReference type="ChEBI" id="CHEBI:58702"/>
        <dbReference type="ChEBI" id="CHEBI:456216"/>
        <dbReference type="EC" id="2.7.1.40"/>
    </reaction>
</comment>
<organism evidence="16 17">
    <name type="scientific">Hibiscus syriacus</name>
    <name type="common">Rose of Sharon</name>
    <dbReference type="NCBI Taxonomy" id="106335"/>
    <lineage>
        <taxon>Eukaryota</taxon>
        <taxon>Viridiplantae</taxon>
        <taxon>Streptophyta</taxon>
        <taxon>Embryophyta</taxon>
        <taxon>Tracheophyta</taxon>
        <taxon>Spermatophyta</taxon>
        <taxon>Magnoliopsida</taxon>
        <taxon>eudicotyledons</taxon>
        <taxon>Gunneridae</taxon>
        <taxon>Pentapetalae</taxon>
        <taxon>rosids</taxon>
        <taxon>malvids</taxon>
        <taxon>Malvales</taxon>
        <taxon>Malvaceae</taxon>
        <taxon>Malvoideae</taxon>
        <taxon>Hibiscus</taxon>
    </lineage>
</organism>
<proteinExistence type="inferred from homology"/>
<name>A0A6A3B501_HIBSY</name>
<comment type="cofactor">
    <cofactor evidence="1">
        <name>K(+)</name>
        <dbReference type="ChEBI" id="CHEBI:29103"/>
    </cofactor>
</comment>
<dbReference type="InterPro" id="IPR001697">
    <property type="entry name" value="Pyr_Knase"/>
</dbReference>
<dbReference type="Gene3D" id="3.40.1380.20">
    <property type="entry name" value="Pyruvate kinase, C-terminal domain"/>
    <property type="match status" value="1"/>
</dbReference>
<keyword evidence="7" id="KW-0547">Nucleotide-binding</keyword>
<dbReference type="Pfam" id="PF00224">
    <property type="entry name" value="PK"/>
    <property type="match status" value="1"/>
</dbReference>